<evidence type="ECO:0000313" key="2">
    <source>
        <dbReference type="Proteomes" id="UP000094793"/>
    </source>
</evidence>
<name>A0A1D7W715_BREAU</name>
<dbReference type="AlphaFoldDB" id="A0A1D7W715"/>
<evidence type="ECO:0000313" key="1">
    <source>
        <dbReference type="EMBL" id="AOP54772.1"/>
    </source>
</evidence>
<dbReference type="OrthoDB" id="4075286at2"/>
<dbReference type="RefSeq" id="WP_083248812.1">
    <property type="nucleotide sequence ID" value="NZ_QPGC01000046.1"/>
</dbReference>
<dbReference type="EMBL" id="CP017150">
    <property type="protein sequence ID" value="AOP54772.1"/>
    <property type="molecule type" value="Genomic_DNA"/>
</dbReference>
<dbReference type="PATRIC" id="fig|1703.10.peg.3175"/>
<organism evidence="1 2">
    <name type="scientific">Brevibacterium aurantiacum</name>
    <dbReference type="NCBI Taxonomy" id="273384"/>
    <lineage>
        <taxon>Bacteria</taxon>
        <taxon>Bacillati</taxon>
        <taxon>Actinomycetota</taxon>
        <taxon>Actinomycetes</taxon>
        <taxon>Micrococcales</taxon>
        <taxon>Brevibacteriaceae</taxon>
        <taxon>Brevibacterium</taxon>
    </lineage>
</organism>
<dbReference type="Pfam" id="PF11238">
    <property type="entry name" value="DUF3039"/>
    <property type="match status" value="1"/>
</dbReference>
<accession>A0A1D7W715</accession>
<dbReference type="InterPro" id="IPR021400">
    <property type="entry name" value="DUF3039"/>
</dbReference>
<gene>
    <name evidence="1" type="ORF">BLSMQ_3070</name>
</gene>
<dbReference type="KEGG" id="blin:BLSMQ_3070"/>
<protein>
    <submittedName>
        <fullName evidence="1">Uncharacterized protein</fullName>
    </submittedName>
</protein>
<dbReference type="Proteomes" id="UP000094793">
    <property type="component" value="Chromosome"/>
</dbReference>
<sequence>MSHSRRSRPTLRLLKTDLHSGWSSPRPQRMLGEDRLEELHPLSELPHPIVAKAAESFGGEVETDSSQGLIKASDKAPLFEIKIQQWRGAVWVDPSSDVHWLIKAGLAKGDHKDSDDFYQQIERAAAADGISNWFPTDVDFRLLRQETAARILTDWELGIQRDIQVGFESVERGESTAIQVGHPVKHAVQLTRLTIEMTEVREDGYEADEILVEFTTDSRYKSSDLEWQAIIRALISLHPPSQTWDRYRDQFSTIALPGAWGERVAILAALNERGELAESEPGMHRHYSHRNHLAGSTVNGTGVRALCGVFLVSYQDHVPLPLCPECERRWSQLPTSH</sequence>
<reference evidence="2" key="1">
    <citation type="submission" date="2016-09" db="EMBL/GenBank/DDBJ databases">
        <title>Complete Genome Sequence of Brevibacterium linens SMQ-1335.</title>
        <authorList>
            <person name="de Melo A.G."/>
            <person name="Labrie S.J."/>
            <person name="Dumaresq J."/>
            <person name="Roberts R.J."/>
            <person name="Tremblay D.M."/>
            <person name="Moineau S."/>
        </authorList>
    </citation>
    <scope>NUCLEOTIDE SEQUENCE [LARGE SCALE GENOMIC DNA]</scope>
    <source>
        <strain evidence="2">SMQ-1335</strain>
    </source>
</reference>
<proteinExistence type="predicted"/>